<dbReference type="AlphaFoldDB" id="A0A5M6ZH26"/>
<keyword evidence="1" id="KW-0472">Membrane</keyword>
<dbReference type="RefSeq" id="WP_150023296.1">
    <property type="nucleotide sequence ID" value="NZ_VWOJ01000002.1"/>
</dbReference>
<keyword evidence="1" id="KW-1133">Transmembrane helix</keyword>
<keyword evidence="3" id="KW-1185">Reference proteome</keyword>
<keyword evidence="1" id="KW-0812">Transmembrane</keyword>
<name>A0A5M6ZH26_9PROT</name>
<accession>A0A5M6ZH26</accession>
<reference evidence="2 3" key="1">
    <citation type="submission" date="2019-09" db="EMBL/GenBank/DDBJ databases">
        <authorList>
            <person name="Kevbrin V."/>
            <person name="Grouzdev D.S."/>
        </authorList>
    </citation>
    <scope>NUCLEOTIDE SEQUENCE [LARGE SCALE GENOMIC DNA]</scope>
    <source>
        <strain evidence="2 3">G-192</strain>
    </source>
</reference>
<gene>
    <name evidence="2" type="ORF">F1654_09630</name>
</gene>
<evidence type="ECO:0000256" key="1">
    <source>
        <dbReference type="SAM" id="Phobius"/>
    </source>
</evidence>
<dbReference type="NCBIfam" id="TIGR03054">
    <property type="entry name" value="photo_alph_chp1"/>
    <property type="match status" value="1"/>
</dbReference>
<sequence length="160" mass="17429">MSQSRQEIIHQRAVFAMCVLVVATMIIAAFAQWTGAGARYAPGDDPVFSAELLFDDGARGLVTVNNAANGARLIEYGENEGVFVRGVMRTVARQRRMRGLGRETPVRLARFEDGQLWLIDPASGVNIYLNAFGPDNRDAFDDLLERSTASLRAEAAGGQP</sequence>
<dbReference type="Proteomes" id="UP000325122">
    <property type="component" value="Unassembled WGS sequence"/>
</dbReference>
<evidence type="ECO:0000313" key="3">
    <source>
        <dbReference type="Proteomes" id="UP000325122"/>
    </source>
</evidence>
<dbReference type="EMBL" id="VWOJ01000002">
    <property type="protein sequence ID" value="KAA5804029.1"/>
    <property type="molecule type" value="Genomic_DNA"/>
</dbReference>
<evidence type="ECO:0000313" key="2">
    <source>
        <dbReference type="EMBL" id="KAA5804029.1"/>
    </source>
</evidence>
<organism evidence="2 3">
    <name type="scientific">Alkalicaulis satelles</name>
    <dbReference type="NCBI Taxonomy" id="2609175"/>
    <lineage>
        <taxon>Bacteria</taxon>
        <taxon>Pseudomonadati</taxon>
        <taxon>Pseudomonadota</taxon>
        <taxon>Alphaproteobacteria</taxon>
        <taxon>Maricaulales</taxon>
        <taxon>Maricaulaceae</taxon>
        <taxon>Alkalicaulis</taxon>
    </lineage>
</organism>
<comment type="caution">
    <text evidence="2">The sequence shown here is derived from an EMBL/GenBank/DDBJ whole genome shotgun (WGS) entry which is preliminary data.</text>
</comment>
<proteinExistence type="predicted"/>
<feature type="transmembrane region" description="Helical" evidence="1">
    <location>
        <begin position="12"/>
        <end position="33"/>
    </location>
</feature>
<dbReference type="InterPro" id="IPR017495">
    <property type="entry name" value="PuhC"/>
</dbReference>
<protein>
    <submittedName>
        <fullName evidence="2">Phosphonate-binding protein</fullName>
    </submittedName>
</protein>